<gene>
    <name evidence="3" type="ORF">BDQ12DRAFT_694081</name>
</gene>
<dbReference type="EMBL" id="ML213745">
    <property type="protein sequence ID" value="TFK31474.1"/>
    <property type="molecule type" value="Genomic_DNA"/>
</dbReference>
<organism evidence="3 4">
    <name type="scientific">Crucibulum laeve</name>
    <dbReference type="NCBI Taxonomy" id="68775"/>
    <lineage>
        <taxon>Eukaryota</taxon>
        <taxon>Fungi</taxon>
        <taxon>Dikarya</taxon>
        <taxon>Basidiomycota</taxon>
        <taxon>Agaricomycotina</taxon>
        <taxon>Agaricomycetes</taxon>
        <taxon>Agaricomycetidae</taxon>
        <taxon>Agaricales</taxon>
        <taxon>Agaricineae</taxon>
        <taxon>Nidulariaceae</taxon>
        <taxon>Crucibulum</taxon>
    </lineage>
</organism>
<evidence type="ECO:0000313" key="4">
    <source>
        <dbReference type="Proteomes" id="UP000308652"/>
    </source>
</evidence>
<feature type="domain" description="F-box" evidence="2">
    <location>
        <begin position="45"/>
        <end position="90"/>
    </location>
</feature>
<dbReference type="Proteomes" id="UP000308652">
    <property type="component" value="Unassembled WGS sequence"/>
</dbReference>
<keyword evidence="4" id="KW-1185">Reference proteome</keyword>
<dbReference type="CDD" id="cd09917">
    <property type="entry name" value="F-box_SF"/>
    <property type="match status" value="1"/>
</dbReference>
<sequence length="655" mass="73913">MSTTAANMTIDVDPQCLIADMNASKEGRTSDHTAPEEISSDNAPSSPFYFLPPELWLEIFPFLPPISVHSAALVCSLFRTLAQPLLFRTLAISPFFLAYNTAQPLRRPLRYLDRTLSRVKCFTQPHIAAAVTHVWISPYSRQGFPLRDHRDELDPKLLIDAVVDALPLFPNLIELSWHCIDITPSWWEVIHKLPIQHLWLNSCNILGENPQALNSLTHLNLDHWAWEGKRTNHVSIHEERSPGVDQSALPLLIHPFSIHTLSAPRIDTAHRLLDTLAEFSVYECALRSLTLPFMAMFSPAFVQALSRCSALQELQILAPIADRLPERFQSTLLPPIPKTCVPLLETYEGPYTQLTVFSHHALKKVVLWGTDEQNCCALCDPERLLPVLQQLATTKSRATLEVLEMSVVRVSIPLLRIFASFPRLLKASIRSQDIFAIDSHIDNTQDIWPTSPVTTLFLLLRNLILPPSLHTLHIHTHLQCANLSSHKLMDEVGKFTEKLASEHPALCEVEVKWGSYWAGVYAAKWGRVQTNEEALMDVDKAGSSLRKNIKRDSADSGYFSLPSRSSPSPPTSPRSESYADISPTPSPPTPVYPSQKAHTSYIPLLFGRLEFTEHKRRPVLFADYGRGGPINQGPWPRRETGMWARVKRLVVRWFS</sequence>
<dbReference type="PROSITE" id="PS50181">
    <property type="entry name" value="FBOX"/>
    <property type="match status" value="1"/>
</dbReference>
<reference evidence="3 4" key="1">
    <citation type="journal article" date="2019" name="Nat. Ecol. Evol.">
        <title>Megaphylogeny resolves global patterns of mushroom evolution.</title>
        <authorList>
            <person name="Varga T."/>
            <person name="Krizsan K."/>
            <person name="Foldi C."/>
            <person name="Dima B."/>
            <person name="Sanchez-Garcia M."/>
            <person name="Sanchez-Ramirez S."/>
            <person name="Szollosi G.J."/>
            <person name="Szarkandi J.G."/>
            <person name="Papp V."/>
            <person name="Albert L."/>
            <person name="Andreopoulos W."/>
            <person name="Angelini C."/>
            <person name="Antonin V."/>
            <person name="Barry K.W."/>
            <person name="Bougher N.L."/>
            <person name="Buchanan P."/>
            <person name="Buyck B."/>
            <person name="Bense V."/>
            <person name="Catcheside P."/>
            <person name="Chovatia M."/>
            <person name="Cooper J."/>
            <person name="Damon W."/>
            <person name="Desjardin D."/>
            <person name="Finy P."/>
            <person name="Geml J."/>
            <person name="Haridas S."/>
            <person name="Hughes K."/>
            <person name="Justo A."/>
            <person name="Karasinski D."/>
            <person name="Kautmanova I."/>
            <person name="Kiss B."/>
            <person name="Kocsube S."/>
            <person name="Kotiranta H."/>
            <person name="LaButti K.M."/>
            <person name="Lechner B.E."/>
            <person name="Liimatainen K."/>
            <person name="Lipzen A."/>
            <person name="Lukacs Z."/>
            <person name="Mihaltcheva S."/>
            <person name="Morgado L.N."/>
            <person name="Niskanen T."/>
            <person name="Noordeloos M.E."/>
            <person name="Ohm R.A."/>
            <person name="Ortiz-Santana B."/>
            <person name="Ovrebo C."/>
            <person name="Racz N."/>
            <person name="Riley R."/>
            <person name="Savchenko A."/>
            <person name="Shiryaev A."/>
            <person name="Soop K."/>
            <person name="Spirin V."/>
            <person name="Szebenyi C."/>
            <person name="Tomsovsky M."/>
            <person name="Tulloss R.E."/>
            <person name="Uehling J."/>
            <person name="Grigoriev I.V."/>
            <person name="Vagvolgyi C."/>
            <person name="Papp T."/>
            <person name="Martin F.M."/>
            <person name="Miettinen O."/>
            <person name="Hibbett D.S."/>
            <person name="Nagy L.G."/>
        </authorList>
    </citation>
    <scope>NUCLEOTIDE SEQUENCE [LARGE SCALE GENOMIC DNA]</scope>
    <source>
        <strain evidence="3 4">CBS 166.37</strain>
    </source>
</reference>
<dbReference type="SUPFAM" id="SSF81383">
    <property type="entry name" value="F-box domain"/>
    <property type="match status" value="1"/>
</dbReference>
<name>A0A5C3LEF9_9AGAR</name>
<protein>
    <recommendedName>
        <fullName evidence="2">F-box domain-containing protein</fullName>
    </recommendedName>
</protein>
<accession>A0A5C3LEF9</accession>
<dbReference type="Gene3D" id="3.80.10.10">
    <property type="entry name" value="Ribonuclease Inhibitor"/>
    <property type="match status" value="1"/>
</dbReference>
<dbReference type="AlphaFoldDB" id="A0A5C3LEF9"/>
<dbReference type="InterPro" id="IPR032675">
    <property type="entry name" value="LRR_dom_sf"/>
</dbReference>
<dbReference type="SMART" id="SM00256">
    <property type="entry name" value="FBOX"/>
    <property type="match status" value="1"/>
</dbReference>
<dbReference type="Pfam" id="PF12937">
    <property type="entry name" value="F-box-like"/>
    <property type="match status" value="1"/>
</dbReference>
<proteinExistence type="predicted"/>
<evidence type="ECO:0000313" key="3">
    <source>
        <dbReference type="EMBL" id="TFK31474.1"/>
    </source>
</evidence>
<dbReference type="SUPFAM" id="SSF52047">
    <property type="entry name" value="RNI-like"/>
    <property type="match status" value="1"/>
</dbReference>
<dbReference type="OrthoDB" id="2864564at2759"/>
<dbReference type="InterPro" id="IPR001810">
    <property type="entry name" value="F-box_dom"/>
</dbReference>
<dbReference type="InterPro" id="IPR036047">
    <property type="entry name" value="F-box-like_dom_sf"/>
</dbReference>
<evidence type="ECO:0000256" key="1">
    <source>
        <dbReference type="SAM" id="MobiDB-lite"/>
    </source>
</evidence>
<feature type="region of interest" description="Disordered" evidence="1">
    <location>
        <begin position="555"/>
        <end position="595"/>
    </location>
</feature>
<evidence type="ECO:0000259" key="2">
    <source>
        <dbReference type="PROSITE" id="PS50181"/>
    </source>
</evidence>